<accession>A0ACC3CF04</accession>
<organism evidence="1 2">
    <name type="scientific">Pyropia yezoensis</name>
    <name type="common">Susabi-nori</name>
    <name type="synonym">Porphyra yezoensis</name>
    <dbReference type="NCBI Taxonomy" id="2788"/>
    <lineage>
        <taxon>Eukaryota</taxon>
        <taxon>Rhodophyta</taxon>
        <taxon>Bangiophyceae</taxon>
        <taxon>Bangiales</taxon>
        <taxon>Bangiaceae</taxon>
        <taxon>Pyropia</taxon>
    </lineage>
</organism>
<protein>
    <submittedName>
        <fullName evidence="1">Uncharacterized protein</fullName>
    </submittedName>
</protein>
<sequence length="265" mass="27480">MASPPAAPAGAPTATAARAARRLGVTTVYPFRFIRHRGHVIADRGYNAVGREAAERALVGLDAPVADGGPGRGLAGGRVIGGTGADVAAAGGRARRVRAAGAGRDGLSASWSADNPNTLTLTSAGGSTREEKVTKRSYVDEPGGYGTFVSSEYTRIARLDEVVDEPGLGIGAGGMGRAVRIEAVRRVVKWAVSEVSLERRRSSALDADGGGGGGGEDMMVPVPNVIDALEMEATYPTETLDAHPLPLLVVKYRVFLSRPNPLRLK</sequence>
<reference evidence="1" key="1">
    <citation type="submission" date="2019-11" db="EMBL/GenBank/DDBJ databases">
        <title>Nori genome reveals adaptations in red seaweeds to the harsh intertidal environment.</title>
        <authorList>
            <person name="Wang D."/>
            <person name="Mao Y."/>
        </authorList>
    </citation>
    <scope>NUCLEOTIDE SEQUENCE</scope>
    <source>
        <tissue evidence="1">Gametophyte</tissue>
    </source>
</reference>
<comment type="caution">
    <text evidence="1">The sequence shown here is derived from an EMBL/GenBank/DDBJ whole genome shotgun (WGS) entry which is preliminary data.</text>
</comment>
<dbReference type="EMBL" id="CM020620">
    <property type="protein sequence ID" value="KAK1868757.1"/>
    <property type="molecule type" value="Genomic_DNA"/>
</dbReference>
<keyword evidence="2" id="KW-1185">Reference proteome</keyword>
<proteinExistence type="predicted"/>
<evidence type="ECO:0000313" key="1">
    <source>
        <dbReference type="EMBL" id="KAK1868757.1"/>
    </source>
</evidence>
<name>A0ACC3CF04_PYRYE</name>
<dbReference type="Proteomes" id="UP000798662">
    <property type="component" value="Chromosome 3"/>
</dbReference>
<gene>
    <name evidence="1" type="ORF">I4F81_011240</name>
</gene>
<evidence type="ECO:0000313" key="2">
    <source>
        <dbReference type="Proteomes" id="UP000798662"/>
    </source>
</evidence>